<dbReference type="KEGG" id="tnr:Thena_0348"/>
<keyword evidence="2" id="KW-0808">Transferase</keyword>
<accession>M1E7I0</accession>
<keyword evidence="2" id="KW-0032">Aminotransferase</keyword>
<dbReference type="EC" id="2.6.1.85" evidence="2"/>
<feature type="domain" description="Chorismate-utilising enzyme C-terminal" evidence="1">
    <location>
        <begin position="93"/>
        <end position="336"/>
    </location>
</feature>
<sequence>MFTTAFLICKINFMFLCANEFVDQVNALSLESIPFFFIVDFEVDEFKLFYGNKLFSKDIYFNINKFRNYEDSFRDIKLRSKKIIFESYPVSLAEYKKAFESVQKYERDGHSYLINLTFQTEINTNLSLFEIFLRSKSAFKLYVDDSFICFSPEIFIRIKDGLIFAYPMKGTIDARIPDARKILKNDEKELAEHATIVDLIRNDLGIVADNIKVKRFRFFSKVKNIKGEIYQTSSEICGYLGDDYKKRLGDIIVSLLPAGSISGAPKEATIKKIKEVETYKRGYYTGIGGYFDGSNLDSYVLIRFIEKTNDKLFFKSGGGITIYSDVNKEYNEMIEKIYVPIY</sequence>
<keyword evidence="3" id="KW-1185">Reference proteome</keyword>
<dbReference type="AlphaFoldDB" id="M1E7I0"/>
<dbReference type="GO" id="GO:0046820">
    <property type="term" value="F:4-amino-4-deoxychorismate synthase activity"/>
    <property type="evidence" value="ECO:0007669"/>
    <property type="project" value="UniProtKB-EC"/>
</dbReference>
<dbReference type="eggNOG" id="COG0147">
    <property type="taxonomic scope" value="Bacteria"/>
</dbReference>
<dbReference type="SUPFAM" id="SSF56322">
    <property type="entry name" value="ADC synthase"/>
    <property type="match status" value="1"/>
</dbReference>
<dbReference type="HOGENOM" id="CLU_006493_1_0_9"/>
<dbReference type="InterPro" id="IPR015890">
    <property type="entry name" value="Chorismate_C"/>
</dbReference>
<dbReference type="EMBL" id="CP002690">
    <property type="protein sequence ID" value="AEE13994.1"/>
    <property type="molecule type" value="Genomic_DNA"/>
</dbReference>
<name>M1E7I0_9BACT</name>
<dbReference type="STRING" id="747365.Thena_0348"/>
<proteinExistence type="predicted"/>
<evidence type="ECO:0000313" key="2">
    <source>
        <dbReference type="EMBL" id="AEE13994.1"/>
    </source>
</evidence>
<dbReference type="PANTHER" id="PTHR11236">
    <property type="entry name" value="AMINOBENZOATE/ANTHRANILATE SYNTHASE"/>
    <property type="match status" value="1"/>
</dbReference>
<dbReference type="Proteomes" id="UP000011765">
    <property type="component" value="Chromosome"/>
</dbReference>
<dbReference type="GO" id="GO:0000162">
    <property type="term" value="P:L-tryptophan biosynthetic process"/>
    <property type="evidence" value="ECO:0007669"/>
    <property type="project" value="TreeGrafter"/>
</dbReference>
<organism evidence="2 3">
    <name type="scientific">Thermodesulfobium narugense DSM 14796</name>
    <dbReference type="NCBI Taxonomy" id="747365"/>
    <lineage>
        <taxon>Bacteria</taxon>
        <taxon>Pseudomonadati</taxon>
        <taxon>Thermodesulfobiota</taxon>
        <taxon>Thermodesulfobiia</taxon>
        <taxon>Thermodesulfobiales</taxon>
        <taxon>Thermodesulfobiaceae</taxon>
        <taxon>Thermodesulfobium</taxon>
    </lineage>
</organism>
<evidence type="ECO:0000313" key="3">
    <source>
        <dbReference type="Proteomes" id="UP000011765"/>
    </source>
</evidence>
<dbReference type="PRINTS" id="PR00095">
    <property type="entry name" value="ANTSNTHASEI"/>
</dbReference>
<dbReference type="Pfam" id="PF00425">
    <property type="entry name" value="Chorismate_bind"/>
    <property type="match status" value="1"/>
</dbReference>
<protein>
    <submittedName>
        <fullName evidence="2">Aminodeoxychorismate synthase</fullName>
        <ecNumber evidence="2">2.6.1.85</ecNumber>
    </submittedName>
</protein>
<gene>
    <name evidence="2" type="ORF">Thena_0348</name>
</gene>
<reference evidence="2 3" key="1">
    <citation type="submission" date="2011-04" db="EMBL/GenBank/DDBJ databases">
        <title>The complete genome of Thermodesulfobium narugense DSM 14796.</title>
        <authorList>
            <consortium name="US DOE Joint Genome Institute (JGI-PGF)"/>
            <person name="Lucas S."/>
            <person name="Han J."/>
            <person name="Lapidus A."/>
            <person name="Bruce D."/>
            <person name="Goodwin L."/>
            <person name="Pitluck S."/>
            <person name="Peters L."/>
            <person name="Kyrpides N."/>
            <person name="Mavromatis K."/>
            <person name="Pagani I."/>
            <person name="Ivanova N."/>
            <person name="Ovchinnikova G."/>
            <person name="Zhang X."/>
            <person name="Saunders L."/>
            <person name="Detter J.C."/>
            <person name="Tapia R."/>
            <person name="Han C."/>
            <person name="Land M."/>
            <person name="Hauser L."/>
            <person name="Markowitz V."/>
            <person name="Cheng J.-F."/>
            <person name="Hugenholtz P."/>
            <person name="Woyke T."/>
            <person name="Wu D."/>
            <person name="Spring S."/>
            <person name="Schroeder M."/>
            <person name="Brambilla E."/>
            <person name="Klenk H.-P."/>
            <person name="Eisen J.A."/>
        </authorList>
    </citation>
    <scope>NUCLEOTIDE SEQUENCE [LARGE SCALE GENOMIC DNA]</scope>
    <source>
        <strain evidence="2 3">DSM 14796</strain>
    </source>
</reference>
<dbReference type="InterPro" id="IPR019999">
    <property type="entry name" value="Anth_synth_I-like"/>
</dbReference>
<dbReference type="PANTHER" id="PTHR11236:SF50">
    <property type="entry name" value="AMINODEOXYCHORISMATE SYNTHASE COMPONENT 1"/>
    <property type="match status" value="1"/>
</dbReference>
<dbReference type="Gene3D" id="3.60.120.10">
    <property type="entry name" value="Anthranilate synthase"/>
    <property type="match status" value="1"/>
</dbReference>
<dbReference type="NCBIfam" id="NF005486">
    <property type="entry name" value="PRK07093.1"/>
    <property type="match status" value="1"/>
</dbReference>
<dbReference type="InterPro" id="IPR005801">
    <property type="entry name" value="ADC_synthase"/>
</dbReference>
<evidence type="ECO:0000259" key="1">
    <source>
        <dbReference type="Pfam" id="PF00425"/>
    </source>
</evidence>